<dbReference type="InterPro" id="IPR036388">
    <property type="entry name" value="WH-like_DNA-bd_sf"/>
</dbReference>
<dbReference type="InterPro" id="IPR000835">
    <property type="entry name" value="HTH_MarR-typ"/>
</dbReference>
<evidence type="ECO:0000313" key="2">
    <source>
        <dbReference type="EMBL" id="MBG0568869.1"/>
    </source>
</evidence>
<name>A0A931CEX9_9ACTN</name>
<proteinExistence type="predicted"/>
<dbReference type="Gene3D" id="1.10.10.10">
    <property type="entry name" value="Winged helix-like DNA-binding domain superfamily/Winged helix DNA-binding domain"/>
    <property type="match status" value="1"/>
</dbReference>
<feature type="domain" description="HTH marR-type" evidence="1">
    <location>
        <begin position="1"/>
        <end position="139"/>
    </location>
</feature>
<dbReference type="SMART" id="SM00347">
    <property type="entry name" value="HTH_MARR"/>
    <property type="match status" value="1"/>
</dbReference>
<keyword evidence="3" id="KW-1185">Reference proteome</keyword>
<sequence length="143" mass="15475">MEFEEALSVNRALVKVAKLYRAAQAGTLSELGLHPGQDVLLWHLGRQPDGMLISEIAGRLAVEQPTVTRSLSRLAGGGWFVRETVPGDRRAIRIRLTPKGEAAIPRIEAAWRGLAESATAGMGADQRAQLTALLEKVRANLLT</sequence>
<dbReference type="RefSeq" id="WP_196420632.1">
    <property type="nucleotide sequence ID" value="NZ_JADQTO010000046.1"/>
</dbReference>
<organism evidence="2 3">
    <name type="scientific">Actinoplanes aureus</name>
    <dbReference type="NCBI Taxonomy" id="2792083"/>
    <lineage>
        <taxon>Bacteria</taxon>
        <taxon>Bacillati</taxon>
        <taxon>Actinomycetota</taxon>
        <taxon>Actinomycetes</taxon>
        <taxon>Micromonosporales</taxon>
        <taxon>Micromonosporaceae</taxon>
        <taxon>Actinoplanes</taxon>
    </lineage>
</organism>
<dbReference type="PANTHER" id="PTHR33164:SF43">
    <property type="entry name" value="HTH-TYPE TRANSCRIPTIONAL REPRESSOR YETL"/>
    <property type="match status" value="1"/>
</dbReference>
<dbReference type="AlphaFoldDB" id="A0A931CEX9"/>
<dbReference type="PANTHER" id="PTHR33164">
    <property type="entry name" value="TRANSCRIPTIONAL REGULATOR, MARR FAMILY"/>
    <property type="match status" value="1"/>
</dbReference>
<dbReference type="SUPFAM" id="SSF46785">
    <property type="entry name" value="Winged helix' DNA-binding domain"/>
    <property type="match status" value="1"/>
</dbReference>
<dbReference type="Pfam" id="PF13463">
    <property type="entry name" value="HTH_27"/>
    <property type="match status" value="1"/>
</dbReference>
<evidence type="ECO:0000313" key="3">
    <source>
        <dbReference type="Proteomes" id="UP000598146"/>
    </source>
</evidence>
<dbReference type="InterPro" id="IPR036390">
    <property type="entry name" value="WH_DNA-bd_sf"/>
</dbReference>
<dbReference type="GO" id="GO:0003700">
    <property type="term" value="F:DNA-binding transcription factor activity"/>
    <property type="evidence" value="ECO:0007669"/>
    <property type="project" value="InterPro"/>
</dbReference>
<accession>A0A931CEX9</accession>
<gene>
    <name evidence="2" type="ORF">I4J89_46400</name>
</gene>
<dbReference type="GO" id="GO:0006950">
    <property type="term" value="P:response to stress"/>
    <property type="evidence" value="ECO:0007669"/>
    <property type="project" value="TreeGrafter"/>
</dbReference>
<dbReference type="Proteomes" id="UP000598146">
    <property type="component" value="Unassembled WGS sequence"/>
</dbReference>
<dbReference type="PRINTS" id="PR00598">
    <property type="entry name" value="HTHMARR"/>
</dbReference>
<comment type="caution">
    <text evidence="2">The sequence shown here is derived from an EMBL/GenBank/DDBJ whole genome shotgun (WGS) entry which is preliminary data.</text>
</comment>
<dbReference type="EMBL" id="JADQTO010000046">
    <property type="protein sequence ID" value="MBG0568869.1"/>
    <property type="molecule type" value="Genomic_DNA"/>
</dbReference>
<dbReference type="PROSITE" id="PS50995">
    <property type="entry name" value="HTH_MARR_2"/>
    <property type="match status" value="1"/>
</dbReference>
<evidence type="ECO:0000259" key="1">
    <source>
        <dbReference type="PROSITE" id="PS50995"/>
    </source>
</evidence>
<dbReference type="InterPro" id="IPR039422">
    <property type="entry name" value="MarR/SlyA-like"/>
</dbReference>
<protein>
    <submittedName>
        <fullName evidence="2">Winged helix-turn-helix transcriptional regulator</fullName>
    </submittedName>
</protein>
<reference evidence="2" key="1">
    <citation type="submission" date="2020-11" db="EMBL/GenBank/DDBJ databases">
        <title>Isolation and identification of active actinomycetes.</title>
        <authorList>
            <person name="Sun X."/>
        </authorList>
    </citation>
    <scope>NUCLEOTIDE SEQUENCE</scope>
    <source>
        <strain evidence="2">NEAU-A11</strain>
    </source>
</reference>